<keyword evidence="3" id="KW-1185">Reference proteome</keyword>
<evidence type="ECO:0000313" key="3">
    <source>
        <dbReference type="Proteomes" id="UP000000599"/>
    </source>
</evidence>
<dbReference type="InParanoid" id="Q6BML4"/>
<feature type="compositionally biased region" description="Polar residues" evidence="1">
    <location>
        <begin position="32"/>
        <end position="65"/>
    </location>
</feature>
<proteinExistence type="predicted"/>
<evidence type="ECO:0000313" key="2">
    <source>
        <dbReference type="EMBL" id="CAG88875.2"/>
    </source>
</evidence>
<feature type="region of interest" description="Disordered" evidence="1">
    <location>
        <begin position="1"/>
        <end position="124"/>
    </location>
</feature>
<sequence>MGSCFSKSDKEPVGSKRSTGNNRFSRNEQKLGGNTESDTAGNGNQIINEKYKNNTNRNVQGSNTRSHGKTLGGEETNEKNPNTKEAAAKAAELRYNKQRQSLKESQDKLKTMSKKSKLEKGLQS</sequence>
<dbReference type="eggNOG" id="ENOG502RQKD">
    <property type="taxonomic scope" value="Eukaryota"/>
</dbReference>
<accession>Q6BML4</accession>
<dbReference type="Proteomes" id="UP000000599">
    <property type="component" value="Chromosome F"/>
</dbReference>
<organism evidence="2 3">
    <name type="scientific">Debaryomyces hansenii (strain ATCC 36239 / CBS 767 / BCRC 21394 / JCM 1990 / NBRC 0083 / IGC 2968)</name>
    <name type="common">Yeast</name>
    <name type="synonym">Torulaspora hansenii</name>
    <dbReference type="NCBI Taxonomy" id="284592"/>
    <lineage>
        <taxon>Eukaryota</taxon>
        <taxon>Fungi</taxon>
        <taxon>Dikarya</taxon>
        <taxon>Ascomycota</taxon>
        <taxon>Saccharomycotina</taxon>
        <taxon>Pichiomycetes</taxon>
        <taxon>Debaryomycetaceae</taxon>
        <taxon>Debaryomyces</taxon>
    </lineage>
</organism>
<protein>
    <submittedName>
        <fullName evidence="2">DEHA2F04400p</fullName>
    </submittedName>
</protein>
<dbReference type="OMA" id="RFSRNEQ"/>
<dbReference type="AlphaFoldDB" id="Q6BML4"/>
<dbReference type="OrthoDB" id="4092582at2759"/>
<dbReference type="RefSeq" id="XP_460557.2">
    <property type="nucleotide sequence ID" value="XM_460557.1"/>
</dbReference>
<gene>
    <name evidence="2" type="ordered locus">DEHA2F04400g</name>
</gene>
<evidence type="ECO:0000256" key="1">
    <source>
        <dbReference type="SAM" id="MobiDB-lite"/>
    </source>
</evidence>
<feature type="compositionally biased region" description="Basic and acidic residues" evidence="1">
    <location>
        <begin position="91"/>
        <end position="124"/>
    </location>
</feature>
<reference evidence="2 3" key="1">
    <citation type="journal article" date="2004" name="Nature">
        <title>Genome evolution in yeasts.</title>
        <authorList>
            <consortium name="Genolevures"/>
            <person name="Dujon B."/>
            <person name="Sherman D."/>
            <person name="Fischer G."/>
            <person name="Durrens P."/>
            <person name="Casaregola S."/>
            <person name="Lafontaine I."/>
            <person name="de Montigny J."/>
            <person name="Marck C."/>
            <person name="Neuveglise C."/>
            <person name="Talla E."/>
            <person name="Goffard N."/>
            <person name="Frangeul L."/>
            <person name="Aigle M."/>
            <person name="Anthouard V."/>
            <person name="Babour A."/>
            <person name="Barbe V."/>
            <person name="Barnay S."/>
            <person name="Blanchin S."/>
            <person name="Beckerich J.M."/>
            <person name="Beyne E."/>
            <person name="Bleykasten C."/>
            <person name="Boisrame A."/>
            <person name="Boyer J."/>
            <person name="Cattolico L."/>
            <person name="Confanioleri F."/>
            <person name="de Daruvar A."/>
            <person name="Despons L."/>
            <person name="Fabre E."/>
            <person name="Fairhead C."/>
            <person name="Ferry-Dumazet H."/>
            <person name="Groppi A."/>
            <person name="Hantraye F."/>
            <person name="Hennequin C."/>
            <person name="Jauniaux N."/>
            <person name="Joyet P."/>
            <person name="Kachouri R."/>
            <person name="Kerrest A."/>
            <person name="Koszul R."/>
            <person name="Lemaire M."/>
            <person name="Lesur I."/>
            <person name="Ma L."/>
            <person name="Muller H."/>
            <person name="Nicaud J.M."/>
            <person name="Nikolski M."/>
            <person name="Oztas S."/>
            <person name="Ozier-Kalogeropoulos O."/>
            <person name="Pellenz S."/>
            <person name="Potier S."/>
            <person name="Richard G.F."/>
            <person name="Straub M.L."/>
            <person name="Suleau A."/>
            <person name="Swennene D."/>
            <person name="Tekaia F."/>
            <person name="Wesolowski-Louvel M."/>
            <person name="Westhof E."/>
            <person name="Wirth B."/>
            <person name="Zeniou-Meyer M."/>
            <person name="Zivanovic I."/>
            <person name="Bolotin-Fukuhara M."/>
            <person name="Thierry A."/>
            <person name="Bouchier C."/>
            <person name="Caudron B."/>
            <person name="Scarpelli C."/>
            <person name="Gaillardin C."/>
            <person name="Weissenbach J."/>
            <person name="Wincker P."/>
            <person name="Souciet J.L."/>
        </authorList>
    </citation>
    <scope>NUCLEOTIDE SEQUENCE [LARGE SCALE GENOMIC DNA]</scope>
    <source>
        <strain evidence="3">ATCC 36239 / CBS 767 / BCRC 21394 / JCM 1990 / NBRC 0083 / IGC 2968</strain>
    </source>
</reference>
<dbReference type="KEGG" id="dha:DEHA2F04400g"/>
<dbReference type="GeneID" id="2903215"/>
<dbReference type="HOGENOM" id="CLU_2003843_0_0_1"/>
<dbReference type="EMBL" id="CR382138">
    <property type="protein sequence ID" value="CAG88875.2"/>
    <property type="molecule type" value="Genomic_DNA"/>
</dbReference>
<dbReference type="VEuPathDB" id="FungiDB:DEHA2F04400g"/>
<name>Q6BML4_DEBHA</name>